<comment type="subcellular location">
    <subcellularLocation>
        <location evidence="1">Cell membrane</location>
        <topology evidence="1">Single-pass membrane protein</topology>
    </subcellularLocation>
</comment>
<dbReference type="OrthoDB" id="9800908at2"/>
<dbReference type="AlphaFoldDB" id="A0A2G5NWL6"/>
<dbReference type="NCBIfam" id="NF011430">
    <property type="entry name" value="PRK14861.1"/>
    <property type="match status" value="1"/>
</dbReference>
<sequence length="64" mass="6995">MLFVNTVGMISPAIAIFLGVIALIIFGPKKLPEFGRAMGTSLKEFKDATDGIMKDHDKNDKDVK</sequence>
<keyword evidence="10" id="KW-1185">Reference proteome</keyword>
<keyword evidence="5" id="KW-0653">Protein transport</keyword>
<dbReference type="GO" id="GO:0043953">
    <property type="term" value="P:protein transport by the Tat complex"/>
    <property type="evidence" value="ECO:0007669"/>
    <property type="project" value="InterPro"/>
</dbReference>
<dbReference type="Pfam" id="PF02416">
    <property type="entry name" value="TatA_B_E"/>
    <property type="match status" value="1"/>
</dbReference>
<evidence type="ECO:0000256" key="3">
    <source>
        <dbReference type="ARBA" id="ARBA00022475"/>
    </source>
</evidence>
<evidence type="ECO:0000256" key="4">
    <source>
        <dbReference type="ARBA" id="ARBA00022692"/>
    </source>
</evidence>
<keyword evidence="2" id="KW-0813">Transport</keyword>
<dbReference type="EMBL" id="MJBI02000009">
    <property type="protein sequence ID" value="RAI79284.1"/>
    <property type="molecule type" value="Genomic_DNA"/>
</dbReference>
<evidence type="ECO:0000256" key="7">
    <source>
        <dbReference type="ARBA" id="ARBA00023010"/>
    </source>
</evidence>
<keyword evidence="3" id="KW-1003">Cell membrane</keyword>
<evidence type="ECO:0000256" key="2">
    <source>
        <dbReference type="ARBA" id="ARBA00022448"/>
    </source>
</evidence>
<reference evidence="9 10" key="1">
    <citation type="journal article" date="2018" name="Front. Microbiol.">
        <title>Description and Comparative Genomics of Macrococcus caseolyticus subsp. hominis subsp. nov., Macrococcus goetzii sp. nov., Macrococcus epidermidis sp. nov., and Macrococcus bohemicus sp. nov., Novel Macrococci From Human Clinical Material With Virulence Potential and Suspected Uptake of Foreign DNA by Natural Transformation.</title>
        <authorList>
            <person name="Maslanova I."/>
            <person name="Wertheimer Z."/>
            <person name="Sedlacek I."/>
            <person name="Svec P."/>
            <person name="Indrakova A."/>
            <person name="Kovarovic V."/>
            <person name="Schumann P."/>
            <person name="Sproer C."/>
            <person name="Kralova S."/>
            <person name="Sedo O."/>
            <person name="Kristofova L."/>
            <person name="Vrbovska V."/>
            <person name="Fuzik T."/>
            <person name="Petras P."/>
            <person name="Zdrahal Z."/>
            <person name="Ruzickova V."/>
            <person name="Doskar J."/>
            <person name="Pantucek R."/>
        </authorList>
    </citation>
    <scope>NUCLEOTIDE SEQUENCE [LARGE SCALE GENOMIC DNA]</scope>
    <source>
        <strain evidence="9 10">CCM 4927</strain>
    </source>
</reference>
<proteinExistence type="predicted"/>
<evidence type="ECO:0000256" key="5">
    <source>
        <dbReference type="ARBA" id="ARBA00022927"/>
    </source>
</evidence>
<evidence type="ECO:0000256" key="6">
    <source>
        <dbReference type="ARBA" id="ARBA00022989"/>
    </source>
</evidence>
<protein>
    <submittedName>
        <fullName evidence="9">Twin-arginine translocase TatA/TatE family subunit</fullName>
    </submittedName>
</protein>
<keyword evidence="7" id="KW-0811">Translocation</keyword>
<evidence type="ECO:0000313" key="10">
    <source>
        <dbReference type="Proteomes" id="UP000229523"/>
    </source>
</evidence>
<dbReference type="Proteomes" id="UP000229523">
    <property type="component" value="Unassembled WGS sequence"/>
</dbReference>
<keyword evidence="6" id="KW-1133">Transmembrane helix</keyword>
<dbReference type="Gene3D" id="1.20.5.3310">
    <property type="match status" value="1"/>
</dbReference>
<gene>
    <name evidence="9" type="ORF">BFS35_012045</name>
</gene>
<dbReference type="InterPro" id="IPR006312">
    <property type="entry name" value="TatA/E"/>
</dbReference>
<dbReference type="RefSeq" id="WP_099576901.1">
    <property type="nucleotide sequence ID" value="NZ_MJBI02000009.1"/>
</dbReference>
<evidence type="ECO:0000313" key="9">
    <source>
        <dbReference type="EMBL" id="RAI79284.1"/>
    </source>
</evidence>
<comment type="caution">
    <text evidence="9">The sequence shown here is derived from an EMBL/GenBank/DDBJ whole genome shotgun (WGS) entry which is preliminary data.</text>
</comment>
<organism evidence="9 10">
    <name type="scientific">Macrococcoides goetzii</name>
    <dbReference type="NCBI Taxonomy" id="1891097"/>
    <lineage>
        <taxon>Bacteria</taxon>
        <taxon>Bacillati</taxon>
        <taxon>Bacillota</taxon>
        <taxon>Bacilli</taxon>
        <taxon>Bacillales</taxon>
        <taxon>Staphylococcaceae</taxon>
        <taxon>Macrococcoides</taxon>
    </lineage>
</organism>
<dbReference type="GO" id="GO:0005886">
    <property type="term" value="C:plasma membrane"/>
    <property type="evidence" value="ECO:0007669"/>
    <property type="project" value="UniProtKB-SubCell"/>
</dbReference>
<keyword evidence="8" id="KW-0472">Membrane</keyword>
<evidence type="ECO:0000256" key="1">
    <source>
        <dbReference type="ARBA" id="ARBA00004162"/>
    </source>
</evidence>
<name>A0A2G5NWL6_9STAP</name>
<dbReference type="PANTHER" id="PTHR42982">
    <property type="entry name" value="SEC-INDEPENDENT PROTEIN TRANSLOCASE PROTEIN TATA"/>
    <property type="match status" value="1"/>
</dbReference>
<dbReference type="InterPro" id="IPR003369">
    <property type="entry name" value="TatA/B/E"/>
</dbReference>
<accession>A0A2G5NWL6</accession>
<dbReference type="PANTHER" id="PTHR42982:SF1">
    <property type="entry name" value="SEC-INDEPENDENT PROTEIN TRANSLOCASE PROTEIN TATA"/>
    <property type="match status" value="1"/>
</dbReference>
<dbReference type="NCBIfam" id="TIGR01411">
    <property type="entry name" value="tatAE"/>
    <property type="match status" value="1"/>
</dbReference>
<keyword evidence="4" id="KW-0812">Transmembrane</keyword>
<evidence type="ECO:0000256" key="8">
    <source>
        <dbReference type="ARBA" id="ARBA00023136"/>
    </source>
</evidence>